<dbReference type="NCBIfam" id="TIGR00477">
    <property type="entry name" value="tehB"/>
    <property type="match status" value="1"/>
</dbReference>
<organism evidence="3 4">
    <name type="scientific">Biostraticola tofi</name>
    <dbReference type="NCBI Taxonomy" id="466109"/>
    <lineage>
        <taxon>Bacteria</taxon>
        <taxon>Pseudomonadati</taxon>
        <taxon>Pseudomonadota</taxon>
        <taxon>Gammaproteobacteria</taxon>
        <taxon>Enterobacterales</taxon>
        <taxon>Bruguierivoracaceae</taxon>
        <taxon>Biostraticola</taxon>
    </lineage>
</organism>
<dbReference type="NCBIfam" id="NF008992">
    <property type="entry name" value="PRK12335.1"/>
    <property type="match status" value="1"/>
</dbReference>
<dbReference type="Gene3D" id="3.40.50.150">
    <property type="entry name" value="Vaccinia Virus protein VP39"/>
    <property type="match status" value="1"/>
</dbReference>
<dbReference type="GO" id="GO:0046690">
    <property type="term" value="P:response to tellurium ion"/>
    <property type="evidence" value="ECO:0007669"/>
    <property type="project" value="InterPro"/>
</dbReference>
<proteinExistence type="predicted"/>
<dbReference type="InterPro" id="IPR014710">
    <property type="entry name" value="RmlC-like_jellyroll"/>
</dbReference>
<gene>
    <name evidence="3" type="ORF">EDC52_106160</name>
</gene>
<dbReference type="PIRSF" id="PIRSF005215">
    <property type="entry name" value="TehB"/>
    <property type="match status" value="1"/>
</dbReference>
<feature type="domain" description="TehB/YeaR-like" evidence="2">
    <location>
        <begin position="8"/>
        <end position="88"/>
    </location>
</feature>
<dbReference type="Pfam" id="PF03848">
    <property type="entry name" value="TehB"/>
    <property type="match status" value="1"/>
</dbReference>
<dbReference type="PANTHER" id="PTHR43464:SF49">
    <property type="entry name" value="TELLURITE METHYLTRANSFERASE"/>
    <property type="match status" value="1"/>
</dbReference>
<evidence type="ECO:0000313" key="4">
    <source>
        <dbReference type="Proteomes" id="UP000295719"/>
    </source>
</evidence>
<feature type="domain" description="Tellurite resistance methyltransferase TehB-like" evidence="1">
    <location>
        <begin position="90"/>
        <end position="282"/>
    </location>
</feature>
<keyword evidence="3" id="KW-0489">Methyltransferase</keyword>
<dbReference type="Gene3D" id="2.60.120.10">
    <property type="entry name" value="Jelly Rolls"/>
    <property type="match status" value="1"/>
</dbReference>
<dbReference type="GO" id="GO:0008757">
    <property type="term" value="F:S-adenosylmethionine-dependent methyltransferase activity"/>
    <property type="evidence" value="ECO:0007669"/>
    <property type="project" value="InterPro"/>
</dbReference>
<keyword evidence="4" id="KW-1185">Reference proteome</keyword>
<sequence length="287" mass="32303">MAELLCYKTMPEWHAATLPEAFTRQHNTQPGSWAKLTLLSGSVDFAFLTAEGETVTTHHFTPIDPPPLIEPQRWHRIVSCSADMRCQLAFYCSPEDYYHQKYGLTRPHSDVVGVNRLTTPGQALDVGCGGGRNALYLQLAGHDVTAWDKNPQSVASLNDIIDKEQLNQIQTAVKDLNLEPFSGEYDVVFSTVVMMFLDPQQVPRIIRNMQDCTRPGGLNLIVSAMDSQDYPCPLPFPFLLTSGQLREYYRGWDIIKYNEDLGQLHKTDAEGNRISLRFATLIARKAV</sequence>
<dbReference type="GO" id="GO:0032259">
    <property type="term" value="P:methylation"/>
    <property type="evidence" value="ECO:0007669"/>
    <property type="project" value="UniProtKB-KW"/>
</dbReference>
<dbReference type="AlphaFoldDB" id="A0A4V2W4C1"/>
<dbReference type="Proteomes" id="UP000295719">
    <property type="component" value="Unassembled WGS sequence"/>
</dbReference>
<dbReference type="EMBL" id="SMCR01000006">
    <property type="protein sequence ID" value="TCV95229.1"/>
    <property type="molecule type" value="Genomic_DNA"/>
</dbReference>
<comment type="caution">
    <text evidence="3">The sequence shown here is derived from an EMBL/GenBank/DDBJ whole genome shotgun (WGS) entry which is preliminary data.</text>
</comment>
<dbReference type="SUPFAM" id="SSF53335">
    <property type="entry name" value="S-adenosyl-L-methionine-dependent methyltransferases"/>
    <property type="match status" value="1"/>
</dbReference>
<dbReference type="CDD" id="cd02440">
    <property type="entry name" value="AdoMet_MTases"/>
    <property type="match status" value="1"/>
</dbReference>
<dbReference type="InterPro" id="IPR029063">
    <property type="entry name" value="SAM-dependent_MTases_sf"/>
</dbReference>
<dbReference type="OrthoDB" id="9804312at2"/>
<dbReference type="InterPro" id="IPR004537">
    <property type="entry name" value="Tellurite-R_MeTrfase_TehB"/>
</dbReference>
<reference evidence="3 4" key="1">
    <citation type="submission" date="2019-03" db="EMBL/GenBank/DDBJ databases">
        <title>Genomic Encyclopedia of Type Strains, Phase IV (KMG-IV): sequencing the most valuable type-strain genomes for metagenomic binning, comparative biology and taxonomic classification.</title>
        <authorList>
            <person name="Goeker M."/>
        </authorList>
    </citation>
    <scope>NUCLEOTIDE SEQUENCE [LARGE SCALE GENOMIC DNA]</scope>
    <source>
        <strain evidence="3 4">DSM 19580</strain>
    </source>
</reference>
<dbReference type="NCBIfam" id="NF008405">
    <property type="entry name" value="PRK11207.1"/>
    <property type="match status" value="1"/>
</dbReference>
<dbReference type="InterPro" id="IPR015985">
    <property type="entry name" value="TehB-like_dom"/>
</dbReference>
<accession>A0A4V2W4C1</accession>
<dbReference type="Pfam" id="PF09313">
    <property type="entry name" value="TehB-like"/>
    <property type="match status" value="1"/>
</dbReference>
<keyword evidence="3" id="KW-0808">Transferase</keyword>
<protein>
    <submittedName>
        <fullName evidence="3">Tellurite methyltransferase</fullName>
    </submittedName>
</protein>
<dbReference type="GO" id="GO:0005737">
    <property type="term" value="C:cytoplasm"/>
    <property type="evidence" value="ECO:0007669"/>
    <property type="project" value="InterPro"/>
</dbReference>
<evidence type="ECO:0000259" key="1">
    <source>
        <dbReference type="Pfam" id="PF03848"/>
    </source>
</evidence>
<dbReference type="PANTHER" id="PTHR43464">
    <property type="entry name" value="METHYLTRANSFERASE"/>
    <property type="match status" value="1"/>
</dbReference>
<dbReference type="SUPFAM" id="SSF51197">
    <property type="entry name" value="Clavaminate synthase-like"/>
    <property type="match status" value="1"/>
</dbReference>
<dbReference type="InterPro" id="IPR014431">
    <property type="entry name" value="Tellurite-R_TehB-2"/>
</dbReference>
<name>A0A4V2W4C1_9GAMM</name>
<dbReference type="InterPro" id="IPR015392">
    <property type="entry name" value="TehB/YeaR-like_dom"/>
</dbReference>
<evidence type="ECO:0000313" key="3">
    <source>
        <dbReference type="EMBL" id="TCV95229.1"/>
    </source>
</evidence>
<dbReference type="RefSeq" id="WP_131865913.1">
    <property type="nucleotide sequence ID" value="NZ_SMCR01000006.1"/>
</dbReference>
<evidence type="ECO:0000259" key="2">
    <source>
        <dbReference type="Pfam" id="PF09313"/>
    </source>
</evidence>